<keyword evidence="7" id="KW-1015">Disulfide bond</keyword>
<keyword evidence="3" id="KW-0479">Metal-binding</keyword>
<reference evidence="10" key="1">
    <citation type="submission" date="2011-03" db="EMBL/GenBank/DDBJ databases">
        <title>Draft genome sequence of Brevundimonas diminuta.</title>
        <authorList>
            <person name="Brown P.J.B."/>
            <person name="Buechlein A."/>
            <person name="Hemmerich C."/>
            <person name="Brun Y.V."/>
        </authorList>
    </citation>
    <scope>NUCLEOTIDE SEQUENCE [LARGE SCALE GENOMIC DNA]</scope>
    <source>
        <strain evidence="10">C19</strain>
    </source>
</reference>
<evidence type="ECO:0000313" key="10">
    <source>
        <dbReference type="Proteomes" id="UP000006512"/>
    </source>
</evidence>
<dbReference type="PANTHER" id="PTHR33938:SF15">
    <property type="entry name" value="FERULOYL ESTERASE B-RELATED"/>
    <property type="match status" value="1"/>
</dbReference>
<keyword evidence="5" id="KW-0378">Hydrolase</keyword>
<organism evidence="9 10">
    <name type="scientific">Asticcacaulis biprosthecium C19</name>
    <dbReference type="NCBI Taxonomy" id="715226"/>
    <lineage>
        <taxon>Bacteria</taxon>
        <taxon>Pseudomonadati</taxon>
        <taxon>Pseudomonadota</taxon>
        <taxon>Alphaproteobacteria</taxon>
        <taxon>Caulobacterales</taxon>
        <taxon>Caulobacteraceae</taxon>
        <taxon>Asticcacaulis</taxon>
    </lineage>
</organism>
<evidence type="ECO:0000256" key="3">
    <source>
        <dbReference type="ARBA" id="ARBA00022723"/>
    </source>
</evidence>
<dbReference type="GO" id="GO:0046872">
    <property type="term" value="F:metal ion binding"/>
    <property type="evidence" value="ECO:0007669"/>
    <property type="project" value="UniProtKB-KW"/>
</dbReference>
<keyword evidence="4 8" id="KW-0732">Signal</keyword>
<keyword evidence="10" id="KW-1185">Reference proteome</keyword>
<name>F4QTA4_9CAUL</name>
<dbReference type="GO" id="GO:0052689">
    <property type="term" value="F:carboxylic ester hydrolase activity"/>
    <property type="evidence" value="ECO:0007669"/>
    <property type="project" value="UniProtKB-KW"/>
</dbReference>
<keyword evidence="2" id="KW-0719">Serine esterase</keyword>
<accession>F4QTA4</accession>
<evidence type="ECO:0000256" key="2">
    <source>
        <dbReference type="ARBA" id="ARBA00022487"/>
    </source>
</evidence>
<keyword evidence="6" id="KW-0106">Calcium</keyword>
<dbReference type="eggNOG" id="COG0627">
    <property type="taxonomic scope" value="Bacteria"/>
</dbReference>
<evidence type="ECO:0000256" key="8">
    <source>
        <dbReference type="SAM" id="SignalP"/>
    </source>
</evidence>
<dbReference type="InterPro" id="IPR029058">
    <property type="entry name" value="AB_hydrolase_fold"/>
</dbReference>
<gene>
    <name evidence="9" type="ORF">ABI_44010</name>
</gene>
<dbReference type="EMBL" id="GL883080">
    <property type="protein sequence ID" value="EGF89974.1"/>
    <property type="molecule type" value="Genomic_DNA"/>
</dbReference>
<dbReference type="AlphaFoldDB" id="F4QTA4"/>
<sequence length="571" mass="60470">MKTWVVSIFAITTLLAAPAALAKSPDLEARCGALAGETLSFNGDQARIVSATHKTEGAPFTISSFAGEVRMNLPAHCDVFGIMHERTGQFGQTYAIRFHMRLPIKWNNRMVFQGGGGSNGVVGDALGPLATSGPTAIERGFAVISQDSGHDNATNSDPARNGELAFGFDPQARNDYGHTSLKASADAAKALIKTFYGKGPRYSYFVGCSKGGQEGMTFAQYYPEMFDGIVASAPGFSLPRAAVAEAWDVDAFASLVADEAGHVNLQDLPKAFSNADFKLVHAAIVKACDEGDGIADGMVLNVLACRDEDVVSQLSAVQCAGAKTATCLAGAQISVLRRVMGGASNSNGRQLYAGWFWPSGVASDAWRMWKIGSEDGRIPALNVLLGGASLASVFTTPPTALGDPQSRLDYMLAFDFDRDAGRIYTASPPFQHSAWASIASRSTDLSAFRARGGRLIVPHGDSDPVFSLKDTLDWFDEVDDRNGGRAGDFVRVFAIPGMCHCGGGPATDQYDMFTALVAWVENGKAPDSVVATAGPGTPWPGRQRPLCAYPQTAHYRGGDVEKADSFSCQAG</sequence>
<dbReference type="PANTHER" id="PTHR33938">
    <property type="entry name" value="FERULOYL ESTERASE B-RELATED"/>
    <property type="match status" value="1"/>
</dbReference>
<dbReference type="HOGENOM" id="CLU_014819_4_0_5"/>
<dbReference type="Proteomes" id="UP000006512">
    <property type="component" value="Unassembled WGS sequence"/>
</dbReference>
<evidence type="ECO:0000256" key="5">
    <source>
        <dbReference type="ARBA" id="ARBA00022801"/>
    </source>
</evidence>
<evidence type="ECO:0000313" key="9">
    <source>
        <dbReference type="EMBL" id="EGF89974.1"/>
    </source>
</evidence>
<feature type="chain" id="PRO_5003316863" evidence="8">
    <location>
        <begin position="23"/>
        <end position="571"/>
    </location>
</feature>
<dbReference type="RefSeq" id="WP_006275173.1">
    <property type="nucleotide sequence ID" value="NZ_GL883080.1"/>
</dbReference>
<dbReference type="Pfam" id="PF07519">
    <property type="entry name" value="Tannase"/>
    <property type="match status" value="1"/>
</dbReference>
<evidence type="ECO:0000256" key="4">
    <source>
        <dbReference type="ARBA" id="ARBA00022729"/>
    </source>
</evidence>
<dbReference type="Gene3D" id="3.40.50.1820">
    <property type="entry name" value="alpha/beta hydrolase"/>
    <property type="match status" value="1"/>
</dbReference>
<dbReference type="InterPro" id="IPR011118">
    <property type="entry name" value="Tannase/feruloyl_esterase"/>
</dbReference>
<evidence type="ECO:0000256" key="6">
    <source>
        <dbReference type="ARBA" id="ARBA00022837"/>
    </source>
</evidence>
<evidence type="ECO:0000256" key="7">
    <source>
        <dbReference type="ARBA" id="ARBA00023157"/>
    </source>
</evidence>
<dbReference type="STRING" id="715226.ABI_44010"/>
<proteinExistence type="inferred from homology"/>
<comment type="similarity">
    <text evidence="1">Belongs to the tannase family.</text>
</comment>
<feature type="signal peptide" evidence="8">
    <location>
        <begin position="1"/>
        <end position="22"/>
    </location>
</feature>
<dbReference type="SUPFAM" id="SSF53474">
    <property type="entry name" value="alpha/beta-Hydrolases"/>
    <property type="match status" value="2"/>
</dbReference>
<evidence type="ECO:0000256" key="1">
    <source>
        <dbReference type="ARBA" id="ARBA00006249"/>
    </source>
</evidence>
<protein>
    <submittedName>
        <fullName evidence="9">Chlorogenate esterase</fullName>
    </submittedName>
</protein>